<dbReference type="HOGENOM" id="CLU_077650_0_1_4"/>
<dbReference type="SUPFAM" id="SSF89155">
    <property type="entry name" value="TorD-like"/>
    <property type="match status" value="1"/>
</dbReference>
<reference evidence="2 3" key="1">
    <citation type="submission" date="2013-04" db="EMBL/GenBank/DDBJ databases">
        <title>The Genome Sequence of Sutterella wadsworthensis HGA0223.</title>
        <authorList>
            <consortium name="The Broad Institute Genomics Platform"/>
            <person name="Earl A."/>
            <person name="Ward D."/>
            <person name="Feldgarden M."/>
            <person name="Gevers D."/>
            <person name="Schmidt T.M."/>
            <person name="Dover J."/>
            <person name="Dai D."/>
            <person name="Walker B."/>
            <person name="Young S."/>
            <person name="Zeng Q."/>
            <person name="Gargeya S."/>
            <person name="Fitzgerald M."/>
            <person name="Haas B."/>
            <person name="Abouelleil A."/>
            <person name="Allen A.W."/>
            <person name="Alvarado L."/>
            <person name="Arachchi H.M."/>
            <person name="Berlin A.M."/>
            <person name="Chapman S.B."/>
            <person name="Gainer-Dewar J."/>
            <person name="Goldberg J."/>
            <person name="Griggs A."/>
            <person name="Gujja S."/>
            <person name="Hansen M."/>
            <person name="Howarth C."/>
            <person name="Imamovic A."/>
            <person name="Ireland A."/>
            <person name="Larimer J."/>
            <person name="McCowan C."/>
            <person name="Murphy C."/>
            <person name="Pearson M."/>
            <person name="Poon T.W."/>
            <person name="Priest M."/>
            <person name="Roberts A."/>
            <person name="Saif S."/>
            <person name="Shea T."/>
            <person name="Sisk P."/>
            <person name="Sykes S."/>
            <person name="Wortman J."/>
            <person name="Nusbaum C."/>
            <person name="Birren B."/>
        </authorList>
    </citation>
    <scope>NUCLEOTIDE SEQUENCE [LARGE SCALE GENOMIC DNA]</scope>
    <source>
        <strain evidence="2 3">HGA0223</strain>
    </source>
</reference>
<proteinExistence type="predicted"/>
<keyword evidence="1" id="KW-0143">Chaperone</keyword>
<name>S3BE83_9BURK</name>
<dbReference type="PANTHER" id="PTHR34227:SF11">
    <property type="entry name" value="CHAPERONE PROTEIN TORD"/>
    <property type="match status" value="1"/>
</dbReference>
<evidence type="ECO:0000313" key="3">
    <source>
        <dbReference type="Proteomes" id="UP000014400"/>
    </source>
</evidence>
<evidence type="ECO:0000313" key="2">
    <source>
        <dbReference type="EMBL" id="EPD97620.1"/>
    </source>
</evidence>
<dbReference type="RefSeq" id="WP_016475240.1">
    <property type="nucleotide sequence ID" value="NZ_KE150481.1"/>
</dbReference>
<dbReference type="InterPro" id="IPR050289">
    <property type="entry name" value="TorD/DmsD_chaperones"/>
</dbReference>
<dbReference type="AlphaFoldDB" id="S3BE83"/>
<keyword evidence="3" id="KW-1185">Reference proteome</keyword>
<dbReference type="Pfam" id="PF02613">
    <property type="entry name" value="Nitrate_red_del"/>
    <property type="match status" value="1"/>
</dbReference>
<gene>
    <name evidence="2" type="ORF">HMPREF1476_02241</name>
</gene>
<organism evidence="2 3">
    <name type="scientific">Sutterella wadsworthensis HGA0223</name>
    <dbReference type="NCBI Taxonomy" id="1203554"/>
    <lineage>
        <taxon>Bacteria</taxon>
        <taxon>Pseudomonadati</taxon>
        <taxon>Pseudomonadota</taxon>
        <taxon>Betaproteobacteria</taxon>
        <taxon>Burkholderiales</taxon>
        <taxon>Sutterellaceae</taxon>
        <taxon>Sutterella</taxon>
    </lineage>
</organism>
<sequence>MNNLQNILQTRCTFYAFLARIFRTEADQQLLEALNGISFPEKSGDPVLDAGYAALTRWKTAPGSDPLTELAVDYARVFLGAGVAGKDAAYPYESVYTSPQGLVMQQAWEDVCRIYHAHGLKKPDHCDVHEDHVALELDFMAKLSSDALNAAEREDDTALLKTLAESLSFARGHLLNWLPGFSTDVAKYAETPFYAAAAQIALAFTQLDASMVEELLKELHGTAGEISA</sequence>
<accession>S3BE83</accession>
<dbReference type="InterPro" id="IPR036411">
    <property type="entry name" value="TorD-like_sf"/>
</dbReference>
<dbReference type="eggNOG" id="COG3381">
    <property type="taxonomic scope" value="Bacteria"/>
</dbReference>
<dbReference type="EMBL" id="ATCF01000035">
    <property type="protein sequence ID" value="EPD97620.1"/>
    <property type="molecule type" value="Genomic_DNA"/>
</dbReference>
<evidence type="ECO:0000256" key="1">
    <source>
        <dbReference type="ARBA" id="ARBA00023186"/>
    </source>
</evidence>
<dbReference type="GeneID" id="64062389"/>
<dbReference type="PANTHER" id="PTHR34227">
    <property type="entry name" value="CHAPERONE PROTEIN YCDY"/>
    <property type="match status" value="1"/>
</dbReference>
<dbReference type="InterPro" id="IPR020945">
    <property type="entry name" value="DMSO/NO3_reduct_chaperone"/>
</dbReference>
<protein>
    <submittedName>
        <fullName evidence="2">Uncharacterized protein</fullName>
    </submittedName>
</protein>
<dbReference type="Gene3D" id="1.10.3480.10">
    <property type="entry name" value="TorD-like"/>
    <property type="match status" value="1"/>
</dbReference>
<dbReference type="Proteomes" id="UP000014400">
    <property type="component" value="Unassembled WGS sequence"/>
</dbReference>
<comment type="caution">
    <text evidence="2">The sequence shown here is derived from an EMBL/GenBank/DDBJ whole genome shotgun (WGS) entry which is preliminary data.</text>
</comment>
<dbReference type="STRING" id="1203554.HMPREF1476_02241"/>
<dbReference type="PATRIC" id="fig|1203554.3.peg.2326"/>